<dbReference type="VEuPathDB" id="AmoebaDB:DDB_G0272895"/>
<dbReference type="Proteomes" id="UP000002195">
    <property type="component" value="Unassembled WGS sequence"/>
</dbReference>
<dbReference type="SMR" id="Q556L4"/>
<dbReference type="InterPro" id="IPR000225">
    <property type="entry name" value="Armadillo"/>
</dbReference>
<reference evidence="4" key="3">
    <citation type="submission" date="2009-08" db="EMBL/GenBank/DDBJ databases">
        <authorList>
            <consortium name="The Dictyostelium discoideum Sequencing Consortium"/>
            <person name="Eichinger L."/>
            <person name="Pachebat J.A."/>
            <person name="Gloeckner G."/>
            <person name="Rajandream M.-A."/>
            <person name="Sucgang R."/>
            <person name="Song J."/>
            <person name="Cox E.C."/>
            <person name="Tunggal B."/>
            <person name="Szafranski K."/>
            <person name="Konfortov B.A."/>
            <person name="Farbrother P."/>
            <person name="Bankier A.T."/>
            <person name="Lehmann R."/>
            <person name="Hamlin N."/>
            <person name="Xu Q."/>
            <person name="Davies R."/>
            <person name="Gaudet P."/>
            <person name="Fey P."/>
            <person name="Pilcher K."/>
            <person name="Chen G."/>
            <person name="Saunders D."/>
            <person name="Sodergren E."/>
            <person name="Davis P."/>
            <person name="Nie X."/>
            <person name="Kerhornou A."/>
            <person name="Hemphill L."/>
            <person name="Bason N."/>
            <person name="Berriman M."/>
            <person name="Desany B."/>
            <person name="Churcher C."/>
            <person name="Cooper J."/>
            <person name="van Driessche N."/>
            <person name="Cronin A."/>
            <person name="Goodhead I."/>
            <person name="Muzny D."/>
            <person name="Hall N."/>
            <person name="Harper D."/>
            <person name="Lindsay R."/>
            <person name="Hauser H."/>
            <person name="James K."/>
            <person name="Quiles M."/>
            <person name="Buchrieser C."/>
            <person name="Wardroper A."/>
            <person name="Thangavelu M."/>
            <person name="Johnson D."/>
            <person name="Knights A."/>
            <person name="Loulseged H."/>
            <person name="Mungall K."/>
            <person name="Price C."/>
            <person name="Ma J."/>
            <person name="Quail M."/>
            <person name="Hernandez J."/>
            <person name="Rabbinowitsch E."/>
            <person name="Steffen D."/>
            <person name="Sanders M."/>
            <person name="Weinstock G."/>
            <person name="Sharp S."/>
            <person name="Just E."/>
            <person name="Shaulsky G."/>
            <person name="Simmonds M."/>
            <person name="Tivey A."/>
            <person name="White B."/>
            <person name="Walker D."/>
            <person name="Woodward J."/>
            <person name="Winckler T."/>
            <person name="Schleicher M."/>
            <person name="Rosenthal A."/>
            <person name="Rivero F."/>
            <person name="Chisholm R.L."/>
            <person name="Gibbs R."/>
            <person name="Loomis W.F."/>
            <person name="Platzer M."/>
            <person name="Kay R.R."/>
            <person name="Williams J."/>
            <person name="Dear P.H."/>
            <person name="Noegel A.A."/>
            <person name="Barrell B."/>
            <person name="Kuspa A."/>
        </authorList>
    </citation>
    <scope>NUCLEOTIDE SEQUENCE</scope>
    <source>
        <strain evidence="4">AX4</strain>
    </source>
</reference>
<dbReference type="Pfam" id="PF00514">
    <property type="entry name" value="Arm"/>
    <property type="match status" value="1"/>
</dbReference>
<dbReference type="EMBL" id="AAFI02000011">
    <property type="protein sequence ID" value="EAL70419.1"/>
    <property type="molecule type" value="Genomic_DNA"/>
</dbReference>
<protein>
    <submittedName>
        <fullName evidence="4">Uncharacterized protein</fullName>
    </submittedName>
</protein>
<dbReference type="PANTHER" id="PTHR23316">
    <property type="entry name" value="IMPORTIN ALPHA"/>
    <property type="match status" value="1"/>
</dbReference>
<reference evidence="4 6" key="1">
    <citation type="journal article" date="2002" name="Nature">
        <title>Sequence and analysis of chromosome 2 of Dictyostelium discoideum.</title>
        <authorList>
            <consortium name="Dictyostelium Genome Sequencing Consortium"/>
            <person name="Glockner G."/>
            <person name="Eichinger L."/>
            <person name="Szafranski K."/>
            <person name="Pachebat J.A."/>
            <person name="Bankier A.T."/>
            <person name="Dear P.H."/>
            <person name="Lehmann R."/>
            <person name="Baumgart C."/>
            <person name="Parra G."/>
            <person name="Abril J.F."/>
            <person name="Guigo R."/>
            <person name="Kumpf K."/>
            <person name="Tunggal B."/>
            <person name="Cox E."/>
            <person name="Quail M.A."/>
            <person name="Platzer M."/>
            <person name="Rosenthal A."/>
            <person name="Noegel A.A."/>
        </authorList>
    </citation>
    <scope>NUCLEOTIDE SEQUENCE [LARGE SCALE GENOMIC DNA]</scope>
    <source>
        <strain evidence="4 6">AX4</strain>
    </source>
</reference>
<comment type="similarity">
    <text evidence="1">Belongs to the importin alpha family.</text>
</comment>
<dbReference type="PaxDb" id="44689-DDB0202999"/>
<dbReference type="InterPro" id="IPR016024">
    <property type="entry name" value="ARM-type_fold"/>
</dbReference>
<accession>Q556L4</accession>
<dbReference type="GO" id="GO:0015031">
    <property type="term" value="P:protein transport"/>
    <property type="evidence" value="ECO:0007669"/>
    <property type="project" value="UniProtKB-KW"/>
</dbReference>
<dbReference type="GeneID" id="8618745"/>
<organism evidence="4 6">
    <name type="scientific">Dictyostelium discoideum</name>
    <name type="common">Social amoeba</name>
    <dbReference type="NCBI Taxonomy" id="44689"/>
    <lineage>
        <taxon>Eukaryota</taxon>
        <taxon>Amoebozoa</taxon>
        <taxon>Evosea</taxon>
        <taxon>Eumycetozoa</taxon>
        <taxon>Dictyostelia</taxon>
        <taxon>Dictyosteliales</taxon>
        <taxon>Dictyosteliaceae</taxon>
        <taxon>Dictyostelium</taxon>
    </lineage>
</organism>
<evidence type="ECO:0000313" key="5">
    <source>
        <dbReference type="EMBL" id="EAL71085.1"/>
    </source>
</evidence>
<sequence length="87" mass="9906">MKQLNVLEKFYLMVNNNPQIDRVISSGLVLILHRYLVDETDTSIQYEASWALTNVASGSSKHTNYIVGNEIHNSVLSKAIAELRHHR</sequence>
<evidence type="ECO:0000313" key="6">
    <source>
        <dbReference type="Proteomes" id="UP000002195"/>
    </source>
</evidence>
<evidence type="ECO:0000313" key="4">
    <source>
        <dbReference type="EMBL" id="EAL70419.1"/>
    </source>
</evidence>
<keyword evidence="3" id="KW-0653">Protein transport</keyword>
<dbReference type="STRING" id="44689.Q556L4"/>
<evidence type="ECO:0000256" key="3">
    <source>
        <dbReference type="ARBA" id="ARBA00022927"/>
    </source>
</evidence>
<evidence type="ECO:0000256" key="2">
    <source>
        <dbReference type="ARBA" id="ARBA00022448"/>
    </source>
</evidence>
<keyword evidence="2" id="KW-0813">Transport</keyword>
<dbReference type="Gene3D" id="1.25.10.10">
    <property type="entry name" value="Leucine-rich Repeat Variant"/>
    <property type="match status" value="1"/>
</dbReference>
<reference evidence="4 6" key="2">
    <citation type="journal article" date="2005" name="Nature">
        <title>The genome of the social amoeba Dictyostelium discoideum.</title>
        <authorList>
            <consortium name="The Dictyostelium discoideum Sequencing Consortium"/>
            <person name="Eichinger L."/>
            <person name="Pachebat J.A."/>
            <person name="Glockner G."/>
            <person name="Rajandream M.A."/>
            <person name="Sucgang R."/>
            <person name="Berriman M."/>
            <person name="Song J."/>
            <person name="Olsen R."/>
            <person name="Szafranski K."/>
            <person name="Xu Q."/>
            <person name="Tunggal B."/>
            <person name="Kummerfeld S."/>
            <person name="Madera M."/>
            <person name="Konfortov B.A."/>
            <person name="Rivero F."/>
            <person name="Bankier A.T."/>
            <person name="Lehmann R."/>
            <person name="Hamlin N."/>
            <person name="Davies R."/>
            <person name="Gaudet P."/>
            <person name="Fey P."/>
            <person name="Pilcher K."/>
            <person name="Chen G."/>
            <person name="Saunders D."/>
            <person name="Sodergren E."/>
            <person name="Davis P."/>
            <person name="Kerhornou A."/>
            <person name="Nie X."/>
            <person name="Hall N."/>
            <person name="Anjard C."/>
            <person name="Hemphill L."/>
            <person name="Bason N."/>
            <person name="Farbrother P."/>
            <person name="Desany B."/>
            <person name="Just E."/>
            <person name="Morio T."/>
            <person name="Rost R."/>
            <person name="Churcher C."/>
            <person name="Cooper J."/>
            <person name="Haydock S."/>
            <person name="van Driessche N."/>
            <person name="Cronin A."/>
            <person name="Goodhead I."/>
            <person name="Muzny D."/>
            <person name="Mourier T."/>
            <person name="Pain A."/>
            <person name="Lu M."/>
            <person name="Harper D."/>
            <person name="Lindsay R."/>
            <person name="Hauser H."/>
            <person name="James K."/>
            <person name="Quiles M."/>
            <person name="Madan Babu M."/>
            <person name="Saito T."/>
            <person name="Buchrieser C."/>
            <person name="Wardroper A."/>
            <person name="Felder M."/>
            <person name="Thangavelu M."/>
            <person name="Johnson D."/>
            <person name="Knights A."/>
            <person name="Loulseged H."/>
            <person name="Mungall K."/>
            <person name="Oliver K."/>
            <person name="Price C."/>
            <person name="Quail M.A."/>
            <person name="Urushihara H."/>
            <person name="Hernandez J."/>
            <person name="Rabbinowitsch E."/>
            <person name="Steffen D."/>
            <person name="Sanders M."/>
            <person name="Ma J."/>
            <person name="Kohara Y."/>
            <person name="Sharp S."/>
            <person name="Simmonds M."/>
            <person name="Spiegler S."/>
            <person name="Tivey A."/>
            <person name="Sugano S."/>
            <person name="White B."/>
            <person name="Walker D."/>
            <person name="Woodward J."/>
            <person name="Winckler T."/>
            <person name="Tanaka Y."/>
            <person name="Shaulsky G."/>
            <person name="Schleicher M."/>
            <person name="Weinstock G."/>
            <person name="Rosenthal A."/>
            <person name="Cox E.C."/>
            <person name="Chisholm R.L."/>
            <person name="Gibbs R."/>
            <person name="Loomis W.F."/>
            <person name="Platzer M."/>
            <person name="Kay R.R."/>
            <person name="Williams J."/>
            <person name="Dear P.H."/>
            <person name="Noegel A.A."/>
            <person name="Barrell B."/>
            <person name="Kuspa A."/>
        </authorList>
    </citation>
    <scope>NUCLEOTIDE SEQUENCE [LARGE SCALE GENOMIC DNA]</scope>
    <source>
        <strain evidence="4 6">AX4</strain>
    </source>
</reference>
<dbReference type="GeneID" id="8619231"/>
<dbReference type="RefSeq" id="XP_644344.1">
    <property type="nucleotide sequence ID" value="XM_639252.1"/>
</dbReference>
<keyword evidence="6" id="KW-1185">Reference proteome</keyword>
<dbReference type="KEGG" id="ddi:DDB_G0273971"/>
<dbReference type="SUPFAM" id="SSF48371">
    <property type="entry name" value="ARM repeat"/>
    <property type="match status" value="1"/>
</dbReference>
<dbReference type="SMART" id="SM00185">
    <property type="entry name" value="ARM"/>
    <property type="match status" value="1"/>
</dbReference>
<evidence type="ECO:0000256" key="1">
    <source>
        <dbReference type="ARBA" id="ARBA00010394"/>
    </source>
</evidence>
<dbReference type="AlphaFoldDB" id="Q556L4"/>
<dbReference type="RefSeq" id="XP_645070.1">
    <property type="nucleotide sequence ID" value="XM_639978.1"/>
</dbReference>
<proteinExistence type="inferred from homology"/>
<gene>
    <name evidence="5" type="ORF">DDB_G0272895</name>
    <name evidence="4" type="ORF">DDB_G0273971</name>
</gene>
<dbReference type="EMBL" id="AAFI02000009">
    <property type="protein sequence ID" value="EAL71085.1"/>
    <property type="molecule type" value="Genomic_DNA"/>
</dbReference>
<comment type="caution">
    <text evidence="4">The sequence shown here is derived from an EMBL/GenBank/DDBJ whole genome shotgun (WGS) entry which is preliminary data.</text>
</comment>
<dbReference type="InterPro" id="IPR011989">
    <property type="entry name" value="ARM-like"/>
</dbReference>
<name>Q556L4_DICDI</name>
<dbReference type="KEGG" id="ddi:DDB_G0272895"/>
<dbReference type="HOGENOM" id="CLU_2488096_0_0_1"/>